<reference evidence="1" key="2">
    <citation type="submission" date="2020-09" db="EMBL/GenBank/DDBJ databases">
        <authorList>
            <person name="Sun Q."/>
            <person name="Ohkuma M."/>
        </authorList>
    </citation>
    <scope>NUCLEOTIDE SEQUENCE</scope>
    <source>
        <strain evidence="1">JCM 4646</strain>
    </source>
</reference>
<reference evidence="1" key="1">
    <citation type="journal article" date="2014" name="Int. J. Syst. Evol. Microbiol.">
        <title>Complete genome sequence of Corynebacterium casei LMG S-19264T (=DSM 44701T), isolated from a smear-ripened cheese.</title>
        <authorList>
            <consortium name="US DOE Joint Genome Institute (JGI-PGF)"/>
            <person name="Walter F."/>
            <person name="Albersmeier A."/>
            <person name="Kalinowski J."/>
            <person name="Ruckert C."/>
        </authorList>
    </citation>
    <scope>NUCLEOTIDE SEQUENCE</scope>
    <source>
        <strain evidence="1">JCM 4646</strain>
    </source>
</reference>
<accession>A0A919KL81</accession>
<proteinExistence type="predicted"/>
<gene>
    <name evidence="1" type="ORF">GCM10018781_08330</name>
</gene>
<dbReference type="EMBL" id="BNBO01000003">
    <property type="protein sequence ID" value="GHH61634.1"/>
    <property type="molecule type" value="Genomic_DNA"/>
</dbReference>
<name>A0A919KL81_9ACTN</name>
<sequence length="81" mass="8743">MFPRSPVRVDSWANSCLVENGDRSGLRLLSRARVVDSPGGAKDRRSTGLTRLRPCPSDLFLPEVFAHLGIVVVAHLGGMAT</sequence>
<protein>
    <submittedName>
        <fullName evidence="1">Uncharacterized protein</fullName>
    </submittedName>
</protein>
<dbReference type="AlphaFoldDB" id="A0A919KL81"/>
<organism evidence="1 2">
    <name type="scientific">Kitasatospora indigofera</name>
    <dbReference type="NCBI Taxonomy" id="67307"/>
    <lineage>
        <taxon>Bacteria</taxon>
        <taxon>Bacillati</taxon>
        <taxon>Actinomycetota</taxon>
        <taxon>Actinomycetes</taxon>
        <taxon>Kitasatosporales</taxon>
        <taxon>Streptomycetaceae</taxon>
        <taxon>Kitasatospora</taxon>
    </lineage>
</organism>
<comment type="caution">
    <text evidence="1">The sequence shown here is derived from an EMBL/GenBank/DDBJ whole genome shotgun (WGS) entry which is preliminary data.</text>
</comment>
<dbReference type="Proteomes" id="UP000617734">
    <property type="component" value="Unassembled WGS sequence"/>
</dbReference>
<evidence type="ECO:0000313" key="1">
    <source>
        <dbReference type="EMBL" id="GHH61634.1"/>
    </source>
</evidence>
<evidence type="ECO:0000313" key="2">
    <source>
        <dbReference type="Proteomes" id="UP000617734"/>
    </source>
</evidence>
<keyword evidence="2" id="KW-1185">Reference proteome</keyword>